<dbReference type="PANTHER" id="PTHR32347">
    <property type="entry name" value="EFFLUX SYSTEM COMPONENT YKNX-RELATED"/>
    <property type="match status" value="1"/>
</dbReference>
<organism evidence="6 7">
    <name type="scientific">Clostridium tagluense</name>
    <dbReference type="NCBI Taxonomy" id="360422"/>
    <lineage>
        <taxon>Bacteria</taxon>
        <taxon>Bacillati</taxon>
        <taxon>Bacillota</taxon>
        <taxon>Clostridia</taxon>
        <taxon>Eubacteriales</taxon>
        <taxon>Clostridiaceae</taxon>
        <taxon>Clostridium</taxon>
    </lineage>
</organism>
<proteinExistence type="predicted"/>
<dbReference type="InterPro" id="IPR058625">
    <property type="entry name" value="MdtA-like_BSH"/>
</dbReference>
<name>A0A401UUH9_9CLOT</name>
<evidence type="ECO:0000313" key="7">
    <source>
        <dbReference type="Proteomes" id="UP000287872"/>
    </source>
</evidence>
<keyword evidence="7" id="KW-1185">Reference proteome</keyword>
<keyword evidence="2 3" id="KW-0175">Coiled coil</keyword>
<evidence type="ECO:0000256" key="4">
    <source>
        <dbReference type="SAM" id="Phobius"/>
    </source>
</evidence>
<accession>A0A401UUH9</accession>
<dbReference type="SUPFAM" id="SSF111369">
    <property type="entry name" value="HlyD-like secretion proteins"/>
    <property type="match status" value="2"/>
</dbReference>
<dbReference type="Gene3D" id="2.40.30.170">
    <property type="match status" value="2"/>
</dbReference>
<protein>
    <recommendedName>
        <fullName evidence="5">Multidrug resistance protein MdtA-like barrel-sandwich hybrid domain-containing protein</fullName>
    </recommendedName>
</protein>
<dbReference type="AlphaFoldDB" id="A0A401UUH9"/>
<dbReference type="RefSeq" id="WP_125006550.1">
    <property type="nucleotide sequence ID" value="NZ_BHYK01000069.1"/>
</dbReference>
<evidence type="ECO:0000256" key="2">
    <source>
        <dbReference type="ARBA" id="ARBA00023054"/>
    </source>
</evidence>
<dbReference type="Gene3D" id="2.40.50.100">
    <property type="match status" value="2"/>
</dbReference>
<dbReference type="GO" id="GO:0030313">
    <property type="term" value="C:cell envelope"/>
    <property type="evidence" value="ECO:0007669"/>
    <property type="project" value="UniProtKB-SubCell"/>
</dbReference>
<dbReference type="PRINTS" id="PR01490">
    <property type="entry name" value="RTXTOXIND"/>
</dbReference>
<feature type="transmembrane region" description="Helical" evidence="4">
    <location>
        <begin position="12"/>
        <end position="31"/>
    </location>
</feature>
<evidence type="ECO:0000313" key="6">
    <source>
        <dbReference type="EMBL" id="GCD13210.1"/>
    </source>
</evidence>
<dbReference type="Proteomes" id="UP000287872">
    <property type="component" value="Unassembled WGS sequence"/>
</dbReference>
<dbReference type="Gene3D" id="1.10.287.470">
    <property type="entry name" value="Helix hairpin bin"/>
    <property type="match status" value="1"/>
</dbReference>
<dbReference type="OrthoDB" id="1725043at2"/>
<evidence type="ECO:0000256" key="3">
    <source>
        <dbReference type="SAM" id="Coils"/>
    </source>
</evidence>
<evidence type="ECO:0000256" key="1">
    <source>
        <dbReference type="ARBA" id="ARBA00004196"/>
    </source>
</evidence>
<gene>
    <name evidence="6" type="ORF">Ctaglu_48330</name>
</gene>
<feature type="coiled-coil region" evidence="3">
    <location>
        <begin position="301"/>
        <end position="328"/>
    </location>
</feature>
<reference evidence="6 7" key="1">
    <citation type="submission" date="2018-11" db="EMBL/GenBank/DDBJ databases">
        <title>Genome sequencing and assembly of Clostridium tagluense strain A121.</title>
        <authorList>
            <person name="Murakami T."/>
            <person name="Segawa T."/>
            <person name="Shcherbakova V.A."/>
            <person name="Mori H."/>
            <person name="Yoshimura Y."/>
        </authorList>
    </citation>
    <scope>NUCLEOTIDE SEQUENCE [LARGE SCALE GENOMIC DNA]</scope>
    <source>
        <strain evidence="6 7">A121</strain>
    </source>
</reference>
<dbReference type="PANTHER" id="PTHR32347:SF14">
    <property type="entry name" value="EFFLUX SYSTEM COMPONENT YKNX-RELATED"/>
    <property type="match status" value="1"/>
</dbReference>
<dbReference type="Pfam" id="PF25917">
    <property type="entry name" value="BSH_RND"/>
    <property type="match status" value="1"/>
</dbReference>
<feature type="domain" description="Multidrug resistance protein MdtA-like barrel-sandwich hybrid" evidence="5">
    <location>
        <begin position="67"/>
        <end position="157"/>
    </location>
</feature>
<sequence>MKLSSLKVNRKIVIGSIVVIIIVSLASVKVMRDRKNKLAANQKGSVTTKVVPFEIVTASGTIKSSNKFEVTPAVNGKIKKVYFKEGDKVKTKDLMFEIDSSAVDANVDKLMNAIEQAKLEQSNNSALIGKLASAAPISGQVSNILVKKGDIILKGAPIVTIADRTKLKLTVSFNSEQIKNVKIGLKATVYLTSTSQSVTGIVSYINSNSHSTEQNGKLFSVEILINNPGAIKDGQKASADIQGAKGPISSPESGLLSYASSQVVQCDSDGKVDNIDLKEDQFVNKGTMLMTLTNEAVVATKDASELKIKDLQTQLDYAKKQLEDYKIYSPMDGIISKQNIKVGEIPKAGEAISYLSDLMHMELVVPIDDIDIVKIKVGQKASVKVDALAQTSTKPLELAVTSIAVEGTTVNGTTTYPVTFAISNVAEIKSGMNANIEIKIKIKK</sequence>
<keyword evidence="4" id="KW-1133">Transmembrane helix</keyword>
<evidence type="ECO:0000259" key="5">
    <source>
        <dbReference type="Pfam" id="PF25917"/>
    </source>
</evidence>
<comment type="caution">
    <text evidence="6">The sequence shown here is derived from an EMBL/GenBank/DDBJ whole genome shotgun (WGS) entry which is preliminary data.</text>
</comment>
<keyword evidence="4" id="KW-0812">Transmembrane</keyword>
<dbReference type="EMBL" id="BHYK01000069">
    <property type="protein sequence ID" value="GCD13210.1"/>
    <property type="molecule type" value="Genomic_DNA"/>
</dbReference>
<keyword evidence="4" id="KW-0472">Membrane</keyword>
<comment type="subcellular location">
    <subcellularLocation>
        <location evidence="1">Cell envelope</location>
    </subcellularLocation>
</comment>
<dbReference type="InterPro" id="IPR050465">
    <property type="entry name" value="UPF0194_transport"/>
</dbReference>